<evidence type="ECO:0000313" key="2">
    <source>
        <dbReference type="EMBL" id="PSR82227.1"/>
    </source>
</evidence>
<dbReference type="AlphaFoldDB" id="A0A2T3A3H9"/>
<reference evidence="2 3" key="1">
    <citation type="journal article" date="2018" name="Mycol. Prog.">
        <title>Coniella lustricola, a new species from submerged detritus.</title>
        <authorList>
            <person name="Raudabaugh D.B."/>
            <person name="Iturriaga T."/>
            <person name="Carver A."/>
            <person name="Mondo S."/>
            <person name="Pangilinan J."/>
            <person name="Lipzen A."/>
            <person name="He G."/>
            <person name="Amirebrahimi M."/>
            <person name="Grigoriev I.V."/>
            <person name="Miller A.N."/>
        </authorList>
    </citation>
    <scope>NUCLEOTIDE SEQUENCE [LARGE SCALE GENOMIC DNA]</scope>
    <source>
        <strain evidence="2 3">B22-T-1</strain>
    </source>
</reference>
<dbReference type="Proteomes" id="UP000241462">
    <property type="component" value="Unassembled WGS sequence"/>
</dbReference>
<name>A0A2T3A3H9_9PEZI</name>
<protein>
    <submittedName>
        <fullName evidence="2">Uncharacterized protein</fullName>
    </submittedName>
</protein>
<dbReference type="InParanoid" id="A0A2T3A3H9"/>
<dbReference type="EMBL" id="KZ678483">
    <property type="protein sequence ID" value="PSR82227.1"/>
    <property type="molecule type" value="Genomic_DNA"/>
</dbReference>
<gene>
    <name evidence="2" type="ORF">BD289DRAFT_437868</name>
</gene>
<evidence type="ECO:0000313" key="3">
    <source>
        <dbReference type="Proteomes" id="UP000241462"/>
    </source>
</evidence>
<accession>A0A2T3A3H9</accession>
<evidence type="ECO:0000256" key="1">
    <source>
        <dbReference type="SAM" id="SignalP"/>
    </source>
</evidence>
<feature type="signal peptide" evidence="1">
    <location>
        <begin position="1"/>
        <end position="22"/>
    </location>
</feature>
<sequence>MRAITILGSAVMLALSQSAVMALPRYSDAAINDTTTRPMHNDGGHFSNSSNIKTANATGLILQHRSISPYPPRINWAWDRGCTYKGGTKAFAPHAGIIEVFTHKFDVPKEQCGAKFLDALRLNCGFESWHLPVVKEWHCERIGETGFYANFHILHMIQNRAPHMCVEQSFTAAAEANRYPPETMQLTCCPQEDLICRNEAPGHDPRLNYIESPTIPFDQ</sequence>
<keyword evidence="3" id="KW-1185">Reference proteome</keyword>
<organism evidence="2 3">
    <name type="scientific">Coniella lustricola</name>
    <dbReference type="NCBI Taxonomy" id="2025994"/>
    <lineage>
        <taxon>Eukaryota</taxon>
        <taxon>Fungi</taxon>
        <taxon>Dikarya</taxon>
        <taxon>Ascomycota</taxon>
        <taxon>Pezizomycotina</taxon>
        <taxon>Sordariomycetes</taxon>
        <taxon>Sordariomycetidae</taxon>
        <taxon>Diaporthales</taxon>
        <taxon>Schizoparmaceae</taxon>
        <taxon>Coniella</taxon>
    </lineage>
</organism>
<proteinExistence type="predicted"/>
<keyword evidence="1" id="KW-0732">Signal</keyword>
<feature type="chain" id="PRO_5015598746" evidence="1">
    <location>
        <begin position="23"/>
        <end position="219"/>
    </location>
</feature>